<dbReference type="GO" id="GO:0009116">
    <property type="term" value="P:nucleoside metabolic process"/>
    <property type="evidence" value="ECO:0007669"/>
    <property type="project" value="InterPro"/>
</dbReference>
<dbReference type="Proteomes" id="UP000605986">
    <property type="component" value="Unassembled WGS sequence"/>
</dbReference>
<dbReference type="OrthoDB" id="5104293at2759"/>
<gene>
    <name evidence="1" type="ORF">F53441_8887</name>
</gene>
<dbReference type="SUPFAM" id="SSF53167">
    <property type="entry name" value="Purine and uridine phosphorylases"/>
    <property type="match status" value="1"/>
</dbReference>
<comment type="caution">
    <text evidence="1">The sequence shown here is derived from an EMBL/GenBank/DDBJ whole genome shotgun (WGS) entry which is preliminary data.</text>
</comment>
<accession>A0A8H4KAB1</accession>
<dbReference type="InterPro" id="IPR035994">
    <property type="entry name" value="Nucleoside_phosphorylase_sf"/>
</dbReference>
<keyword evidence="2" id="KW-1185">Reference proteome</keyword>
<dbReference type="GO" id="GO:0003824">
    <property type="term" value="F:catalytic activity"/>
    <property type="evidence" value="ECO:0007669"/>
    <property type="project" value="InterPro"/>
</dbReference>
<name>A0A8H4KAB1_9HYPO</name>
<reference evidence="1" key="1">
    <citation type="submission" date="2020-01" db="EMBL/GenBank/DDBJ databases">
        <title>Identification and distribution of gene clusters putatively required for synthesis of sphingolipid metabolism inhibitors in phylogenetically diverse species of the filamentous fungus Fusarium.</title>
        <authorList>
            <person name="Kim H.-S."/>
            <person name="Busman M."/>
            <person name="Brown D.W."/>
            <person name="Divon H."/>
            <person name="Uhlig S."/>
            <person name="Proctor R.H."/>
        </authorList>
    </citation>
    <scope>NUCLEOTIDE SEQUENCE</scope>
    <source>
        <strain evidence="1">NRRL 53441</strain>
    </source>
</reference>
<dbReference type="EMBL" id="JAADJG010000389">
    <property type="protein sequence ID" value="KAF4447592.1"/>
    <property type="molecule type" value="Genomic_DNA"/>
</dbReference>
<proteinExistence type="predicted"/>
<evidence type="ECO:0008006" key="3">
    <source>
        <dbReference type="Google" id="ProtNLM"/>
    </source>
</evidence>
<protein>
    <recommendedName>
        <fullName evidence="3">Nucleoside phosphorylase domain-containing protein</fullName>
    </recommendedName>
</protein>
<organism evidence="1 2">
    <name type="scientific">Fusarium austroafricanum</name>
    <dbReference type="NCBI Taxonomy" id="2364996"/>
    <lineage>
        <taxon>Eukaryota</taxon>
        <taxon>Fungi</taxon>
        <taxon>Dikarya</taxon>
        <taxon>Ascomycota</taxon>
        <taxon>Pezizomycotina</taxon>
        <taxon>Sordariomycetes</taxon>
        <taxon>Hypocreomycetidae</taxon>
        <taxon>Hypocreales</taxon>
        <taxon>Nectriaceae</taxon>
        <taxon>Fusarium</taxon>
        <taxon>Fusarium concolor species complex</taxon>
    </lineage>
</organism>
<dbReference type="AlphaFoldDB" id="A0A8H4KAB1"/>
<sequence>MQPPANRKDFRVAIVYPNMGTTSAAAATASLQSSYTGLKLAILVGICGGVPNIANFNALLGDVASAVRVDAGSTYWRDGVFYQQLFAKGPRSEYFKVARGHDLASLDAKQARKEMAIQQAMEVFQAKSKEARKKEIEVIEEMGALAAPNSWLRRLGSTAHLKDFSDKKRFLRDLISWKYVLKPDDPKDDSELRHIHAADV</sequence>
<evidence type="ECO:0000313" key="1">
    <source>
        <dbReference type="EMBL" id="KAF4447592.1"/>
    </source>
</evidence>
<evidence type="ECO:0000313" key="2">
    <source>
        <dbReference type="Proteomes" id="UP000605986"/>
    </source>
</evidence>
<dbReference type="Gene3D" id="3.40.50.1580">
    <property type="entry name" value="Nucleoside phosphorylase domain"/>
    <property type="match status" value="1"/>
</dbReference>